<organism evidence="3 4">
    <name type="scientific">Roridomyces roridus</name>
    <dbReference type="NCBI Taxonomy" id="1738132"/>
    <lineage>
        <taxon>Eukaryota</taxon>
        <taxon>Fungi</taxon>
        <taxon>Dikarya</taxon>
        <taxon>Basidiomycota</taxon>
        <taxon>Agaricomycotina</taxon>
        <taxon>Agaricomycetes</taxon>
        <taxon>Agaricomycetidae</taxon>
        <taxon>Agaricales</taxon>
        <taxon>Marasmiineae</taxon>
        <taxon>Mycenaceae</taxon>
        <taxon>Roridomyces</taxon>
    </lineage>
</organism>
<keyword evidence="2" id="KW-0472">Membrane</keyword>
<feature type="region of interest" description="Disordered" evidence="1">
    <location>
        <begin position="90"/>
        <end position="112"/>
    </location>
</feature>
<proteinExistence type="predicted"/>
<feature type="compositionally biased region" description="Polar residues" evidence="1">
    <location>
        <begin position="102"/>
        <end position="112"/>
    </location>
</feature>
<comment type="caution">
    <text evidence="3">The sequence shown here is derived from an EMBL/GenBank/DDBJ whole genome shotgun (WGS) entry which is preliminary data.</text>
</comment>
<feature type="transmembrane region" description="Helical" evidence="2">
    <location>
        <begin position="699"/>
        <end position="720"/>
    </location>
</feature>
<feature type="transmembrane region" description="Helical" evidence="2">
    <location>
        <begin position="404"/>
        <end position="428"/>
    </location>
</feature>
<keyword evidence="4" id="KW-1185">Reference proteome</keyword>
<keyword evidence="2" id="KW-0812">Transmembrane</keyword>
<evidence type="ECO:0000256" key="2">
    <source>
        <dbReference type="SAM" id="Phobius"/>
    </source>
</evidence>
<keyword evidence="2" id="KW-1133">Transmembrane helix</keyword>
<dbReference type="Proteomes" id="UP001221142">
    <property type="component" value="Unassembled WGS sequence"/>
</dbReference>
<feature type="transmembrane region" description="Helical" evidence="2">
    <location>
        <begin position="504"/>
        <end position="524"/>
    </location>
</feature>
<sequence length="721" mass="79340">MCQINWEALLGPGVLVKGTVSLKIPLWISGVSRSRDSEVLRTFFPQSWPIWQELALGRNLSATYILWRHSARTDSRRRIESGAITQELYSSRARPTRRDDASSSTPRSPTVLTTYEPAHDRLSISALLTYLNTAMPADKHEDFDTGEVVRAAAALAQAVSASVTADARRMAEQSVPPLLPPELEREIFELAAYTRPRSIPKLMLVAWRVKAWVETLFYRVLLFSEGRPGLHGAWTYPDDADDVAHFSRTFSIPPSALRANVQHLCILHSDKELINFLLRNCLSVHDLWAPAHATLDLVGALPLNRLHCTLRSVFNTTPVDFTHSLLLQMTHPEMFDEAEDLPIFIWSSSALICNLTHLAFNDDGPHPPSLIMLTIVYLALLGFGVAPWQHYIEAGRHLPAGATLLQILPVVFIGSAMLFSILSIGYTVGYVVVSLAMIESAVAEHKPPLFPTHSEVDDCIPVTTSLRGAMRILQRAGASCWHGVGQYALYCAVHFIMTYFWSRIYGAGVLSVAAISAGVSVALARQHMCCTHRMIAHPADADAAAGLNARTECRVLFLPSLVYAVVQQATILLAFALVWEIGHTCTDTTDFGSASQSHLPALALLLFNVQILFVLSFLLILSLIFLLHTSIVITHIEAALLPVEMSPLVPVDRKALFGGSGLNLDSSWASSLAILRLAWRSSCTMERCLRVGKIYAKMLGMQSAVLLVGVGSIFGLVTMWL</sequence>
<accession>A0AAD7FG10</accession>
<protein>
    <submittedName>
        <fullName evidence="3">Uncharacterized protein</fullName>
    </submittedName>
</protein>
<dbReference type="EMBL" id="JARKIF010000015">
    <property type="protein sequence ID" value="KAJ7622045.1"/>
    <property type="molecule type" value="Genomic_DNA"/>
</dbReference>
<evidence type="ECO:0000313" key="3">
    <source>
        <dbReference type="EMBL" id="KAJ7622045.1"/>
    </source>
</evidence>
<feature type="transmembrane region" description="Helical" evidence="2">
    <location>
        <begin position="370"/>
        <end position="392"/>
    </location>
</feature>
<feature type="transmembrane region" description="Helical" evidence="2">
    <location>
        <begin position="599"/>
        <end position="627"/>
    </location>
</feature>
<dbReference type="AlphaFoldDB" id="A0AAD7FG10"/>
<feature type="transmembrane region" description="Helical" evidence="2">
    <location>
        <begin position="555"/>
        <end position="579"/>
    </location>
</feature>
<reference evidence="3" key="1">
    <citation type="submission" date="2023-03" db="EMBL/GenBank/DDBJ databases">
        <title>Massive genome expansion in bonnet fungi (Mycena s.s.) driven by repeated elements and novel gene families across ecological guilds.</title>
        <authorList>
            <consortium name="Lawrence Berkeley National Laboratory"/>
            <person name="Harder C.B."/>
            <person name="Miyauchi S."/>
            <person name="Viragh M."/>
            <person name="Kuo A."/>
            <person name="Thoen E."/>
            <person name="Andreopoulos B."/>
            <person name="Lu D."/>
            <person name="Skrede I."/>
            <person name="Drula E."/>
            <person name="Henrissat B."/>
            <person name="Morin E."/>
            <person name="Kohler A."/>
            <person name="Barry K."/>
            <person name="LaButti K."/>
            <person name="Morin E."/>
            <person name="Salamov A."/>
            <person name="Lipzen A."/>
            <person name="Mereny Z."/>
            <person name="Hegedus B."/>
            <person name="Baldrian P."/>
            <person name="Stursova M."/>
            <person name="Weitz H."/>
            <person name="Taylor A."/>
            <person name="Grigoriev I.V."/>
            <person name="Nagy L.G."/>
            <person name="Martin F."/>
            <person name="Kauserud H."/>
        </authorList>
    </citation>
    <scope>NUCLEOTIDE SEQUENCE</scope>
    <source>
        <strain evidence="3">9284</strain>
    </source>
</reference>
<name>A0AAD7FG10_9AGAR</name>
<evidence type="ECO:0000313" key="4">
    <source>
        <dbReference type="Proteomes" id="UP001221142"/>
    </source>
</evidence>
<gene>
    <name evidence="3" type="ORF">FB45DRAFT_870282</name>
</gene>
<evidence type="ECO:0000256" key="1">
    <source>
        <dbReference type="SAM" id="MobiDB-lite"/>
    </source>
</evidence>